<organism evidence="2 3">
    <name type="scientific">Bacillus aquiflavi</name>
    <dbReference type="NCBI Taxonomy" id="2672567"/>
    <lineage>
        <taxon>Bacteria</taxon>
        <taxon>Bacillati</taxon>
        <taxon>Bacillota</taxon>
        <taxon>Bacilli</taxon>
        <taxon>Bacillales</taxon>
        <taxon>Bacillaceae</taxon>
        <taxon>Bacillus</taxon>
    </lineage>
</organism>
<evidence type="ECO:0000313" key="3">
    <source>
        <dbReference type="Proteomes" id="UP000472971"/>
    </source>
</evidence>
<dbReference type="EMBL" id="JACEIO010000049">
    <property type="protein sequence ID" value="MBA4538523.1"/>
    <property type="molecule type" value="Genomic_DNA"/>
</dbReference>
<protein>
    <submittedName>
        <fullName evidence="2">Uncharacterized protein</fullName>
    </submittedName>
</protein>
<sequence>MQLVLPCRLSFQAPYYKGVKGLSSVKSPGKSPKVNNSKPYSKEFIQEKINAAKAGMGKMKVPVLYREQLSTGYSSLLIVGMGTKSLGEIRPQMFSVKSEGRGITKDTVKVTPDFGRKMDYVFGNATGNKHNIDRSIAMERQLNSIGIFDNKTGRKHVLDNLTDTFNDASSILKTQDNGRIKVRMEY</sequence>
<reference evidence="1 4" key="2">
    <citation type="submission" date="2020-07" db="EMBL/GenBank/DDBJ databases">
        <authorList>
            <person name="Feng H."/>
        </authorList>
    </citation>
    <scope>NUCLEOTIDE SEQUENCE [LARGE SCALE GENOMIC DNA]</scope>
    <source>
        <strain evidence="4">s-12</strain>
        <strain evidence="1">S-12</strain>
    </source>
</reference>
<keyword evidence="3" id="KW-1185">Reference proteome</keyword>
<dbReference type="RefSeq" id="WP_163243283.1">
    <property type="nucleotide sequence ID" value="NZ_JAAIWN010000051.1"/>
</dbReference>
<evidence type="ECO:0000313" key="4">
    <source>
        <dbReference type="Proteomes" id="UP000570010"/>
    </source>
</evidence>
<dbReference type="Proteomes" id="UP000472971">
    <property type="component" value="Unassembled WGS sequence"/>
</dbReference>
<proteinExistence type="predicted"/>
<evidence type="ECO:0000313" key="2">
    <source>
        <dbReference type="EMBL" id="NEY82886.1"/>
    </source>
</evidence>
<accession>A0A6B3W4M5</accession>
<dbReference type="AlphaFoldDB" id="A0A6B3W4M5"/>
<dbReference type="Proteomes" id="UP000570010">
    <property type="component" value="Unassembled WGS sequence"/>
</dbReference>
<comment type="caution">
    <text evidence="2">The sequence shown here is derived from an EMBL/GenBank/DDBJ whole genome shotgun (WGS) entry which is preliminary data.</text>
</comment>
<name>A0A6B3W4M5_9BACI</name>
<gene>
    <name evidence="2" type="ORF">G4D64_15605</name>
    <name evidence="1" type="ORF">H1Z61_15650</name>
</gene>
<evidence type="ECO:0000313" key="1">
    <source>
        <dbReference type="EMBL" id="MBA4538523.1"/>
    </source>
</evidence>
<reference evidence="2 3" key="1">
    <citation type="submission" date="2020-02" db="EMBL/GenBank/DDBJ databases">
        <title>Bacillus aquiflavi sp. nov., isolated from yellow water of strong flavor Chinese baijiu in Yibin region of China.</title>
        <authorList>
            <person name="Xie J."/>
        </authorList>
    </citation>
    <scope>NUCLEOTIDE SEQUENCE [LARGE SCALE GENOMIC DNA]</scope>
    <source>
        <strain evidence="2 3">3H-10</strain>
    </source>
</reference>
<dbReference type="EMBL" id="JAAIWN010000051">
    <property type="protein sequence ID" value="NEY82886.1"/>
    <property type="molecule type" value="Genomic_DNA"/>
</dbReference>